<name>A0A6H1ZWS7_9ZZZZ</name>
<protein>
    <submittedName>
        <fullName evidence="1">Uncharacterized protein</fullName>
    </submittedName>
</protein>
<evidence type="ECO:0000313" key="2">
    <source>
        <dbReference type="EMBL" id="QJA92172.1"/>
    </source>
</evidence>
<evidence type="ECO:0000313" key="1">
    <source>
        <dbReference type="EMBL" id="QJA52386.1"/>
    </source>
</evidence>
<accession>A0A6H1ZWS7</accession>
<organism evidence="1">
    <name type="scientific">viral metagenome</name>
    <dbReference type="NCBI Taxonomy" id="1070528"/>
    <lineage>
        <taxon>unclassified sequences</taxon>
        <taxon>metagenomes</taxon>
        <taxon>organismal metagenomes</taxon>
    </lineage>
</organism>
<sequence>MTKKELYKTVWTAIHNRQHVSYVTFLKTKKGKAFTNADWKEYLYENESLSFIDNLEKEGIFLHYREDKNA</sequence>
<proteinExistence type="predicted"/>
<reference evidence="1" key="1">
    <citation type="submission" date="2020-03" db="EMBL/GenBank/DDBJ databases">
        <title>The deep terrestrial virosphere.</title>
        <authorList>
            <person name="Holmfeldt K."/>
            <person name="Nilsson E."/>
            <person name="Simone D."/>
            <person name="Lopez-Fernandez M."/>
            <person name="Wu X."/>
            <person name="de Brujin I."/>
            <person name="Lundin D."/>
            <person name="Andersson A."/>
            <person name="Bertilsson S."/>
            <person name="Dopson M."/>
        </authorList>
    </citation>
    <scope>NUCLEOTIDE SEQUENCE</scope>
    <source>
        <strain evidence="2">MM415B04828</strain>
        <strain evidence="1">TM448A02675</strain>
    </source>
</reference>
<gene>
    <name evidence="2" type="ORF">MM415B04828_0004</name>
    <name evidence="1" type="ORF">TM448A02675_0007</name>
</gene>
<dbReference type="EMBL" id="MT144335">
    <property type="protein sequence ID" value="QJA52386.1"/>
    <property type="molecule type" value="Genomic_DNA"/>
</dbReference>
<dbReference type="EMBL" id="MT143044">
    <property type="protein sequence ID" value="QJA92172.1"/>
    <property type="molecule type" value="Genomic_DNA"/>
</dbReference>
<dbReference type="AlphaFoldDB" id="A0A6H1ZWS7"/>